<protein>
    <recommendedName>
        <fullName evidence="4">INO80 complex subunit B-like conserved region domain-containing protein</fullName>
    </recommendedName>
</protein>
<feature type="compositionally biased region" description="Basic and acidic residues" evidence="1">
    <location>
        <begin position="124"/>
        <end position="138"/>
    </location>
</feature>
<keyword evidence="3" id="KW-1185">Reference proteome</keyword>
<proteinExistence type="predicted"/>
<feature type="region of interest" description="Disordered" evidence="1">
    <location>
        <begin position="1"/>
        <end position="39"/>
    </location>
</feature>
<dbReference type="AlphaFoldDB" id="A0ABD3F8B5"/>
<accession>A0ABD3F8B5</accession>
<sequence length="168" mass="18802">MSFLLGNDYASSSSGSESDEEETIASQLDNKESEDQEAGAVQLLPSADSVLSSVSASTASFLPPKSSAKAQTTIKSFNLIEERKKELQDEENEAHVQKEAERVAETRRIERKRPRPTELTTRLEAAKHEKRVAKERVKNQRVKGQAGIGSDFRGWKSETEMVMRQQFD</sequence>
<feature type="region of interest" description="Disordered" evidence="1">
    <location>
        <begin position="86"/>
        <end position="152"/>
    </location>
</feature>
<evidence type="ECO:0000313" key="3">
    <source>
        <dbReference type="Proteomes" id="UP001632037"/>
    </source>
</evidence>
<organism evidence="2 3">
    <name type="scientific">Phytophthora oleae</name>
    <dbReference type="NCBI Taxonomy" id="2107226"/>
    <lineage>
        <taxon>Eukaryota</taxon>
        <taxon>Sar</taxon>
        <taxon>Stramenopiles</taxon>
        <taxon>Oomycota</taxon>
        <taxon>Peronosporomycetes</taxon>
        <taxon>Peronosporales</taxon>
        <taxon>Peronosporaceae</taxon>
        <taxon>Phytophthora</taxon>
    </lineage>
</organism>
<evidence type="ECO:0000256" key="1">
    <source>
        <dbReference type="SAM" id="MobiDB-lite"/>
    </source>
</evidence>
<name>A0ABD3F8B5_9STRA</name>
<evidence type="ECO:0000313" key="2">
    <source>
        <dbReference type="EMBL" id="KAL3662549.1"/>
    </source>
</evidence>
<dbReference type="Proteomes" id="UP001632037">
    <property type="component" value="Unassembled WGS sequence"/>
</dbReference>
<comment type="caution">
    <text evidence="2">The sequence shown here is derived from an EMBL/GenBank/DDBJ whole genome shotgun (WGS) entry which is preliminary data.</text>
</comment>
<reference evidence="2 3" key="1">
    <citation type="submission" date="2024-09" db="EMBL/GenBank/DDBJ databases">
        <title>Genome sequencing and assembly of Phytophthora oleae, isolate VK10A, causative agent of rot of olive drupes.</title>
        <authorList>
            <person name="Conti Taguali S."/>
            <person name="Riolo M."/>
            <person name="La Spada F."/>
            <person name="Cacciola S.O."/>
            <person name="Dionisio G."/>
        </authorList>
    </citation>
    <scope>NUCLEOTIDE SEQUENCE [LARGE SCALE GENOMIC DNA]</scope>
    <source>
        <strain evidence="2 3">VK10A</strain>
    </source>
</reference>
<dbReference type="EMBL" id="JBIMZQ010000031">
    <property type="protein sequence ID" value="KAL3662549.1"/>
    <property type="molecule type" value="Genomic_DNA"/>
</dbReference>
<feature type="compositionally biased region" description="Basic and acidic residues" evidence="1">
    <location>
        <begin position="86"/>
        <end position="108"/>
    </location>
</feature>
<gene>
    <name evidence="2" type="ORF">V7S43_012403</name>
</gene>
<evidence type="ECO:0008006" key="4">
    <source>
        <dbReference type="Google" id="ProtNLM"/>
    </source>
</evidence>